<dbReference type="SUPFAM" id="SSF144232">
    <property type="entry name" value="HIT/MYND zinc finger-like"/>
    <property type="match status" value="1"/>
</dbReference>
<evidence type="ECO:0000256" key="4">
    <source>
        <dbReference type="PROSITE-ProRule" id="PRU00134"/>
    </source>
</evidence>
<sequence>MADTNGTNPGTCSTCKKASPDLKRCAKCHTEQYCNRDCQKAHWKTHKKVCAMRAGQTPNPSTSTPGNAALAPKNLDTAIAQPFHCLDDQTWLHGRSERDTYKLLIDSYRIRMNDQYNMEGDIDNDCVMSGNVSSSIRGFERYLRLLHRRAPNLLPPWWNSQKEQECKSAGMRSSAWESLSACPEKSDFIEHYGDSMMPMQLRMFNESVYGNAPGGSSGEGMRKMMMMQEAGAIQTSLLT</sequence>
<evidence type="ECO:0000256" key="3">
    <source>
        <dbReference type="ARBA" id="ARBA00022833"/>
    </source>
</evidence>
<dbReference type="PROSITE" id="PS50865">
    <property type="entry name" value="ZF_MYND_2"/>
    <property type="match status" value="1"/>
</dbReference>
<reference evidence="6" key="1">
    <citation type="journal article" date="2020" name="Stud. Mycol.">
        <title>101 Dothideomycetes genomes: a test case for predicting lifestyles and emergence of pathogens.</title>
        <authorList>
            <person name="Haridas S."/>
            <person name="Albert R."/>
            <person name="Binder M."/>
            <person name="Bloem J."/>
            <person name="Labutti K."/>
            <person name="Salamov A."/>
            <person name="Andreopoulos B."/>
            <person name="Baker S."/>
            <person name="Barry K."/>
            <person name="Bills G."/>
            <person name="Bluhm B."/>
            <person name="Cannon C."/>
            <person name="Castanera R."/>
            <person name="Culley D."/>
            <person name="Daum C."/>
            <person name="Ezra D."/>
            <person name="Gonzalez J."/>
            <person name="Henrissat B."/>
            <person name="Kuo A."/>
            <person name="Liang C."/>
            <person name="Lipzen A."/>
            <person name="Lutzoni F."/>
            <person name="Magnuson J."/>
            <person name="Mondo S."/>
            <person name="Nolan M."/>
            <person name="Ohm R."/>
            <person name="Pangilinan J."/>
            <person name="Park H.-J."/>
            <person name="Ramirez L."/>
            <person name="Alfaro M."/>
            <person name="Sun H."/>
            <person name="Tritt A."/>
            <person name="Yoshinaga Y."/>
            <person name="Zwiers L.-H."/>
            <person name="Turgeon B."/>
            <person name="Goodwin S."/>
            <person name="Spatafora J."/>
            <person name="Crous P."/>
            <person name="Grigoriev I."/>
        </authorList>
    </citation>
    <scope>NUCLEOTIDE SEQUENCE</scope>
    <source>
        <strain evidence="6">CBS 121167</strain>
    </source>
</reference>
<keyword evidence="3" id="KW-0862">Zinc</keyword>
<dbReference type="Pfam" id="PF01753">
    <property type="entry name" value="zf-MYND"/>
    <property type="match status" value="1"/>
</dbReference>
<keyword evidence="1" id="KW-0479">Metal-binding</keyword>
<dbReference type="RefSeq" id="XP_033398931.1">
    <property type="nucleotide sequence ID" value="XM_033545649.1"/>
</dbReference>
<dbReference type="GO" id="GO:0008270">
    <property type="term" value="F:zinc ion binding"/>
    <property type="evidence" value="ECO:0007669"/>
    <property type="project" value="UniProtKB-KW"/>
</dbReference>
<feature type="domain" description="MYND-type" evidence="5">
    <location>
        <begin position="12"/>
        <end position="50"/>
    </location>
</feature>
<dbReference type="EMBL" id="ML995482">
    <property type="protein sequence ID" value="KAF2143219.1"/>
    <property type="molecule type" value="Genomic_DNA"/>
</dbReference>
<dbReference type="AlphaFoldDB" id="A0A6A6BGF1"/>
<dbReference type="GeneID" id="54303157"/>
<proteinExistence type="predicted"/>
<evidence type="ECO:0000256" key="1">
    <source>
        <dbReference type="ARBA" id="ARBA00022723"/>
    </source>
</evidence>
<evidence type="ECO:0000256" key="2">
    <source>
        <dbReference type="ARBA" id="ARBA00022771"/>
    </source>
</evidence>
<protein>
    <recommendedName>
        <fullName evidence="5">MYND-type domain-containing protein</fullName>
    </recommendedName>
</protein>
<evidence type="ECO:0000313" key="7">
    <source>
        <dbReference type="Proteomes" id="UP000799438"/>
    </source>
</evidence>
<evidence type="ECO:0000259" key="5">
    <source>
        <dbReference type="PROSITE" id="PS50865"/>
    </source>
</evidence>
<dbReference type="InterPro" id="IPR002893">
    <property type="entry name" value="Znf_MYND"/>
</dbReference>
<dbReference type="Gene3D" id="6.10.140.2220">
    <property type="match status" value="1"/>
</dbReference>
<organism evidence="6 7">
    <name type="scientific">Aplosporella prunicola CBS 121167</name>
    <dbReference type="NCBI Taxonomy" id="1176127"/>
    <lineage>
        <taxon>Eukaryota</taxon>
        <taxon>Fungi</taxon>
        <taxon>Dikarya</taxon>
        <taxon>Ascomycota</taxon>
        <taxon>Pezizomycotina</taxon>
        <taxon>Dothideomycetes</taxon>
        <taxon>Dothideomycetes incertae sedis</taxon>
        <taxon>Botryosphaeriales</taxon>
        <taxon>Aplosporellaceae</taxon>
        <taxon>Aplosporella</taxon>
    </lineage>
</organism>
<evidence type="ECO:0000313" key="6">
    <source>
        <dbReference type="EMBL" id="KAF2143219.1"/>
    </source>
</evidence>
<accession>A0A6A6BGF1</accession>
<dbReference type="OrthoDB" id="432970at2759"/>
<dbReference type="PROSITE" id="PS01360">
    <property type="entry name" value="ZF_MYND_1"/>
    <property type="match status" value="1"/>
</dbReference>
<name>A0A6A6BGF1_9PEZI</name>
<gene>
    <name evidence="6" type="ORF">K452DRAFT_350326</name>
</gene>
<keyword evidence="2 4" id="KW-0863">Zinc-finger</keyword>
<dbReference type="Proteomes" id="UP000799438">
    <property type="component" value="Unassembled WGS sequence"/>
</dbReference>
<keyword evidence="7" id="KW-1185">Reference proteome</keyword>